<organism evidence="15">
    <name type="scientific">Fibrocapsa japonica</name>
    <dbReference type="NCBI Taxonomy" id="94617"/>
    <lineage>
        <taxon>Eukaryota</taxon>
        <taxon>Sar</taxon>
        <taxon>Stramenopiles</taxon>
        <taxon>Ochrophyta</taxon>
        <taxon>Raphidophyceae</taxon>
        <taxon>Chattonellales</taxon>
        <taxon>Chattonellaceae</taxon>
        <taxon>Fibrocapsa</taxon>
    </lineage>
</organism>
<keyword evidence="13" id="KW-0732">Signal</keyword>
<proteinExistence type="inferred from homology"/>
<dbReference type="CDD" id="cd00717">
    <property type="entry name" value="URO-D"/>
    <property type="match status" value="1"/>
</dbReference>
<evidence type="ECO:0000256" key="4">
    <source>
        <dbReference type="ARBA" id="ARBA00009935"/>
    </source>
</evidence>
<feature type="chain" id="PRO_5030973812" description="Uroporphyrinogen decarboxylase" evidence="13">
    <location>
        <begin position="23"/>
        <end position="403"/>
    </location>
</feature>
<comment type="subcellular location">
    <subcellularLocation>
        <location evidence="2">Plastid</location>
        <location evidence="2">Chloroplast</location>
    </subcellularLocation>
</comment>
<reference evidence="15" key="1">
    <citation type="submission" date="2021-01" db="EMBL/GenBank/DDBJ databases">
        <authorList>
            <person name="Corre E."/>
            <person name="Pelletier E."/>
            <person name="Niang G."/>
            <person name="Scheremetjew M."/>
            <person name="Finn R."/>
            <person name="Kale V."/>
            <person name="Holt S."/>
            <person name="Cochrane G."/>
            <person name="Meng A."/>
            <person name="Brown T."/>
            <person name="Cohen L."/>
        </authorList>
    </citation>
    <scope>NUCLEOTIDE SEQUENCE</scope>
    <source>
        <strain evidence="15">CCMP1661</strain>
    </source>
</reference>
<dbReference type="Pfam" id="PF01208">
    <property type="entry name" value="URO-D"/>
    <property type="match status" value="1"/>
</dbReference>
<dbReference type="GO" id="GO:0004853">
    <property type="term" value="F:uroporphyrinogen decarboxylase activity"/>
    <property type="evidence" value="ECO:0007669"/>
    <property type="project" value="UniProtKB-EC"/>
</dbReference>
<comment type="function">
    <text evidence="1">Catalyzes the decarboxylation of four acetate groups of uroporphyrinogen-III to yield coproporphyrinogen-III.</text>
</comment>
<feature type="domain" description="Uroporphyrinogen decarboxylase (URO-D)" evidence="14">
    <location>
        <begin position="72"/>
        <end position="81"/>
    </location>
</feature>
<dbReference type="PANTHER" id="PTHR21091:SF174">
    <property type="entry name" value="UROPORPHYRINOGEN DECARBOXYLASE"/>
    <property type="match status" value="1"/>
</dbReference>
<evidence type="ECO:0000256" key="7">
    <source>
        <dbReference type="ARBA" id="ARBA00022793"/>
    </source>
</evidence>
<evidence type="ECO:0000256" key="2">
    <source>
        <dbReference type="ARBA" id="ARBA00004229"/>
    </source>
</evidence>
<dbReference type="GO" id="GO:0006782">
    <property type="term" value="P:protoporphyrinogen IX biosynthetic process"/>
    <property type="evidence" value="ECO:0007669"/>
    <property type="project" value="UniProtKB-UniPathway"/>
</dbReference>
<dbReference type="GO" id="GO:0009507">
    <property type="term" value="C:chloroplast"/>
    <property type="evidence" value="ECO:0007669"/>
    <property type="project" value="UniProtKB-SubCell"/>
</dbReference>
<feature type="signal peptide" evidence="13">
    <location>
        <begin position="1"/>
        <end position="22"/>
    </location>
</feature>
<evidence type="ECO:0000256" key="5">
    <source>
        <dbReference type="ARBA" id="ARBA00011738"/>
    </source>
</evidence>
<dbReference type="InterPro" id="IPR006361">
    <property type="entry name" value="Uroporphyrinogen_deCO2ase_HemE"/>
</dbReference>
<comment type="pathway">
    <text evidence="3 11">Porphyrin-containing compound metabolism; protoporphyrin-IX biosynthesis; coproporphyrinogen-III from 5-aminolevulinate: step 4/4.</text>
</comment>
<dbReference type="UniPathway" id="UPA00251">
    <property type="reaction ID" value="UER00321"/>
</dbReference>
<dbReference type="PROSITE" id="PS00906">
    <property type="entry name" value="UROD_1"/>
    <property type="match status" value="1"/>
</dbReference>
<evidence type="ECO:0000256" key="1">
    <source>
        <dbReference type="ARBA" id="ARBA00002448"/>
    </source>
</evidence>
<dbReference type="SUPFAM" id="SSF51726">
    <property type="entry name" value="UROD/MetE-like"/>
    <property type="match status" value="1"/>
</dbReference>
<evidence type="ECO:0000256" key="6">
    <source>
        <dbReference type="ARBA" id="ARBA00012288"/>
    </source>
</evidence>
<accession>A0A7S2UYW2</accession>
<evidence type="ECO:0000256" key="9">
    <source>
        <dbReference type="ARBA" id="ARBA00023244"/>
    </source>
</evidence>
<dbReference type="InterPro" id="IPR000257">
    <property type="entry name" value="Uroporphyrinogen_deCOase"/>
</dbReference>
<evidence type="ECO:0000256" key="10">
    <source>
        <dbReference type="ARBA" id="ARBA00048033"/>
    </source>
</evidence>
<keyword evidence="8 11" id="KW-0456">Lyase</keyword>
<dbReference type="PANTHER" id="PTHR21091">
    <property type="entry name" value="METHYLTETRAHYDROFOLATE:HOMOCYSTEINE METHYLTRANSFERASE RELATED"/>
    <property type="match status" value="1"/>
</dbReference>
<dbReference type="EC" id="4.1.1.37" evidence="6 11"/>
<keyword evidence="7 11" id="KW-0210">Decarboxylase</keyword>
<evidence type="ECO:0000256" key="3">
    <source>
        <dbReference type="ARBA" id="ARBA00004804"/>
    </source>
</evidence>
<protein>
    <recommendedName>
        <fullName evidence="6 11">Uroporphyrinogen decarboxylase</fullName>
        <ecNumber evidence="6 11">4.1.1.37</ecNumber>
    </recommendedName>
</protein>
<evidence type="ECO:0000313" key="15">
    <source>
        <dbReference type="EMBL" id="CAD9860623.1"/>
    </source>
</evidence>
<evidence type="ECO:0000256" key="12">
    <source>
        <dbReference type="RuleBase" id="RU004169"/>
    </source>
</evidence>
<comment type="catalytic activity">
    <reaction evidence="10 11">
        <text>uroporphyrinogen III + 4 H(+) = coproporphyrinogen III + 4 CO2</text>
        <dbReference type="Rhea" id="RHEA:19865"/>
        <dbReference type="ChEBI" id="CHEBI:15378"/>
        <dbReference type="ChEBI" id="CHEBI:16526"/>
        <dbReference type="ChEBI" id="CHEBI:57308"/>
        <dbReference type="ChEBI" id="CHEBI:57309"/>
        <dbReference type="EC" id="4.1.1.37"/>
    </reaction>
</comment>
<evidence type="ECO:0000256" key="8">
    <source>
        <dbReference type="ARBA" id="ARBA00023239"/>
    </source>
</evidence>
<comment type="subunit">
    <text evidence="5">Homodimer.</text>
</comment>
<evidence type="ECO:0000259" key="14">
    <source>
        <dbReference type="PROSITE" id="PS00906"/>
    </source>
</evidence>
<evidence type="ECO:0000256" key="13">
    <source>
        <dbReference type="SAM" id="SignalP"/>
    </source>
</evidence>
<dbReference type="Gene3D" id="3.20.20.210">
    <property type="match status" value="1"/>
</dbReference>
<gene>
    <name evidence="15" type="ORF">FJAP1339_LOCUS3144</name>
</gene>
<dbReference type="AlphaFoldDB" id="A0A7S2UYW2"/>
<dbReference type="FunFam" id="3.20.20.210:FF:000006">
    <property type="entry name" value="Uroporphyrinogen decarboxylase"/>
    <property type="match status" value="1"/>
</dbReference>
<dbReference type="InterPro" id="IPR038071">
    <property type="entry name" value="UROD/MetE-like_sf"/>
</dbReference>
<comment type="similarity">
    <text evidence="4 12">Belongs to the uroporphyrinogen decarboxylase family.</text>
</comment>
<evidence type="ECO:0000256" key="11">
    <source>
        <dbReference type="RuleBase" id="RU000554"/>
    </source>
</evidence>
<dbReference type="EMBL" id="HBHR01006423">
    <property type="protein sequence ID" value="CAD9860623.1"/>
    <property type="molecule type" value="Transcribed_RNA"/>
</dbReference>
<name>A0A7S2UYW2_9STRA</name>
<dbReference type="NCBIfam" id="TIGR01464">
    <property type="entry name" value="hemE"/>
    <property type="match status" value="1"/>
</dbReference>
<keyword evidence="9 11" id="KW-0627">Porphyrin biosynthesis</keyword>
<dbReference type="HAMAP" id="MF_00218">
    <property type="entry name" value="URO_D"/>
    <property type="match status" value="1"/>
</dbReference>
<sequence length="403" mass="44031">MVMAKSFSALAWMSCLISFSESFQVFSRLPALSAHGINGVKMSASAPASVNIATDHDILLRVARGEDAERTPVWLMRQAGRYMKAFREYSDKYPFRVRSETPEIAVELSLQPWKAFGVDGVIMFSDILTPLPSLGVEFDVIKGHGPVISNPLRTAADIEQMTPLGDPSDKLGFVGETLQALKKEVEGKTTLVGFIGAPWTMAAYSCEGGSSKNCMITKKMMMEQPQLFDRLMNHLAVNLADYACYQVENGAQVLQIFESWAHQLSPAFFSTFAKPYADLTMKLIKERYPDVPVIYFANGGSSYLERQSDMNADMICVDWAVDMAQARQRLGKDKPISGNVDPLVLLGPKEGIVQAVTDCIKGGGGSGHILNLGHGVVQQTPEEAVGLFVETAKSISTAEIKSL</sequence>